<keyword evidence="8" id="KW-0653">Protein transport</keyword>
<evidence type="ECO:0000256" key="9">
    <source>
        <dbReference type="ARBA" id="ARBA00023136"/>
    </source>
</evidence>
<evidence type="ECO:0000256" key="6">
    <source>
        <dbReference type="ARBA" id="ARBA00022519"/>
    </source>
</evidence>
<keyword evidence="4" id="KW-0813">Transport</keyword>
<keyword evidence="5" id="KW-1003">Cell membrane</keyword>
<gene>
    <name evidence="11" type="primary">gspN</name>
    <name evidence="11" type="ORF">ACFOOG_12395</name>
</gene>
<reference evidence="12" key="1">
    <citation type="journal article" date="2019" name="Int. J. Syst. Evol. Microbiol.">
        <title>The Global Catalogue of Microorganisms (GCM) 10K type strain sequencing project: providing services to taxonomists for standard genome sequencing and annotation.</title>
        <authorList>
            <consortium name="The Broad Institute Genomics Platform"/>
            <consortium name="The Broad Institute Genome Sequencing Center for Infectious Disease"/>
            <person name="Wu L."/>
            <person name="Ma J."/>
        </authorList>
    </citation>
    <scope>NUCLEOTIDE SEQUENCE [LARGE SCALE GENOMIC DNA]</scope>
    <source>
        <strain evidence="12">IBRC 10765</strain>
    </source>
</reference>
<keyword evidence="12" id="KW-1185">Reference proteome</keyword>
<evidence type="ECO:0000256" key="3">
    <source>
        <dbReference type="ARBA" id="ARBA00021563"/>
    </source>
</evidence>
<dbReference type="EMBL" id="JBHRYR010000003">
    <property type="protein sequence ID" value="MFC3853636.1"/>
    <property type="molecule type" value="Genomic_DNA"/>
</dbReference>
<accession>A0ABV8A1X6</accession>
<keyword evidence="7" id="KW-0812">Transmembrane</keyword>
<dbReference type="Pfam" id="PF01203">
    <property type="entry name" value="T2SSN"/>
    <property type="match status" value="1"/>
</dbReference>
<evidence type="ECO:0000256" key="1">
    <source>
        <dbReference type="ARBA" id="ARBA00004533"/>
    </source>
</evidence>
<keyword evidence="6" id="KW-0997">Cell inner membrane</keyword>
<sequence>MIKIRHLLIAFLLFFLFALVLFTPVNVLWHQFGNDRALPVEVHGLSGTVWHGKADVSYGSDRVLVDWRFYPTRLLQGQIRYDATVSGRRINAEASIARTLREWRLNDVQGYADLAVLDATLAPQRIVLGGQMWFQGLNVNWQPGSGAVQAQGVVDWRNGRSEFVWFGRPQAVELPHINGLIATDAQGLVRANIKDVPADKPLADLELDTEGMAMYRIYTHIRDVLNVNLPGGREIIMESRVNVLEWMS</sequence>
<proteinExistence type="inferred from homology"/>
<evidence type="ECO:0000256" key="7">
    <source>
        <dbReference type="ARBA" id="ARBA00022692"/>
    </source>
</evidence>
<dbReference type="Proteomes" id="UP001595617">
    <property type="component" value="Unassembled WGS sequence"/>
</dbReference>
<comment type="similarity">
    <text evidence="2">Belongs to the GSP N family.</text>
</comment>
<comment type="caution">
    <text evidence="11">The sequence shown here is derived from an EMBL/GenBank/DDBJ whole genome shotgun (WGS) entry which is preliminary data.</text>
</comment>
<evidence type="ECO:0000313" key="12">
    <source>
        <dbReference type="Proteomes" id="UP001595617"/>
    </source>
</evidence>
<evidence type="ECO:0000256" key="8">
    <source>
        <dbReference type="ARBA" id="ARBA00022927"/>
    </source>
</evidence>
<organism evidence="11 12">
    <name type="scientific">Saccharospirillum mangrovi</name>
    <dbReference type="NCBI Taxonomy" id="2161747"/>
    <lineage>
        <taxon>Bacteria</taxon>
        <taxon>Pseudomonadati</taxon>
        <taxon>Pseudomonadota</taxon>
        <taxon>Gammaproteobacteria</taxon>
        <taxon>Oceanospirillales</taxon>
        <taxon>Saccharospirillaceae</taxon>
        <taxon>Saccharospirillum</taxon>
    </lineage>
</organism>
<keyword evidence="9" id="KW-0472">Membrane</keyword>
<dbReference type="RefSeq" id="WP_380696980.1">
    <property type="nucleotide sequence ID" value="NZ_JBHRYR010000003.1"/>
</dbReference>
<evidence type="ECO:0000313" key="11">
    <source>
        <dbReference type="EMBL" id="MFC3853636.1"/>
    </source>
</evidence>
<evidence type="ECO:0000256" key="10">
    <source>
        <dbReference type="ARBA" id="ARBA00030772"/>
    </source>
</evidence>
<comment type="subcellular location">
    <subcellularLocation>
        <location evidence="1">Cell inner membrane</location>
    </subcellularLocation>
</comment>
<evidence type="ECO:0000256" key="2">
    <source>
        <dbReference type="ARBA" id="ARBA00007208"/>
    </source>
</evidence>
<evidence type="ECO:0000256" key="5">
    <source>
        <dbReference type="ARBA" id="ARBA00022475"/>
    </source>
</evidence>
<name>A0ABV8A1X6_9GAMM</name>
<protein>
    <recommendedName>
        <fullName evidence="3">Type II secretion system protein N</fullName>
    </recommendedName>
    <alternativeName>
        <fullName evidence="10">General secretion pathway protein N</fullName>
    </alternativeName>
</protein>
<evidence type="ECO:0000256" key="4">
    <source>
        <dbReference type="ARBA" id="ARBA00022448"/>
    </source>
</evidence>
<dbReference type="InterPro" id="IPR022792">
    <property type="entry name" value="T2SS_protein-GspN"/>
</dbReference>